<dbReference type="RefSeq" id="WP_074700581.1">
    <property type="nucleotide sequence ID" value="NZ_CP018863.1"/>
</dbReference>
<dbReference type="InterPro" id="IPR036163">
    <property type="entry name" value="HMA_dom_sf"/>
</dbReference>
<sequence>MSTITKVSIDGMTCGHCVDAVTEELKAINGVQDVAIELNKGGISTATVNSTGDLDPEQIGEAVAEAGYLVVAADA</sequence>
<dbReference type="Gene3D" id="3.30.70.100">
    <property type="match status" value="1"/>
</dbReference>
<dbReference type="OrthoDB" id="9813965at2"/>
<gene>
    <name evidence="3" type="ORF">SAMN04489742_2379</name>
</gene>
<keyword evidence="4" id="KW-1185">Reference proteome</keyword>
<evidence type="ECO:0000313" key="3">
    <source>
        <dbReference type="EMBL" id="SDQ74236.1"/>
    </source>
</evidence>
<evidence type="ECO:0000259" key="2">
    <source>
        <dbReference type="PROSITE" id="PS50846"/>
    </source>
</evidence>
<evidence type="ECO:0000256" key="1">
    <source>
        <dbReference type="ARBA" id="ARBA00022723"/>
    </source>
</evidence>
<protein>
    <submittedName>
        <fullName evidence="3">Copper chaperone CopZ</fullName>
    </submittedName>
</protein>
<dbReference type="InterPro" id="IPR006121">
    <property type="entry name" value="HMA_dom"/>
</dbReference>
<proteinExistence type="predicted"/>
<feature type="domain" description="HMA" evidence="2">
    <location>
        <begin position="3"/>
        <end position="71"/>
    </location>
</feature>
<dbReference type="SUPFAM" id="SSF55008">
    <property type="entry name" value="HMA, heavy metal-associated domain"/>
    <property type="match status" value="1"/>
</dbReference>
<dbReference type="EMBL" id="FNKH01000002">
    <property type="protein sequence ID" value="SDQ74236.1"/>
    <property type="molecule type" value="Genomic_DNA"/>
</dbReference>
<dbReference type="STRING" id="37928.SAMN04489742_2379"/>
<dbReference type="AlphaFoldDB" id="A0A1H1DEH1"/>
<dbReference type="Proteomes" id="UP000181917">
    <property type="component" value="Unassembled WGS sequence"/>
</dbReference>
<dbReference type="InterPro" id="IPR017969">
    <property type="entry name" value="Heavy-metal-associated_CS"/>
</dbReference>
<keyword evidence="1" id="KW-0479">Metal-binding</keyword>
<evidence type="ECO:0000313" key="4">
    <source>
        <dbReference type="Proteomes" id="UP000181917"/>
    </source>
</evidence>
<dbReference type="CDD" id="cd00371">
    <property type="entry name" value="HMA"/>
    <property type="match status" value="1"/>
</dbReference>
<dbReference type="Pfam" id="PF00403">
    <property type="entry name" value="HMA"/>
    <property type="match status" value="1"/>
</dbReference>
<accession>A0A1H1DEH1</accession>
<organism evidence="3 4">
    <name type="scientific">Crystallibacter crystallopoietes</name>
    <dbReference type="NCBI Taxonomy" id="37928"/>
    <lineage>
        <taxon>Bacteria</taxon>
        <taxon>Bacillati</taxon>
        <taxon>Actinomycetota</taxon>
        <taxon>Actinomycetes</taxon>
        <taxon>Micrococcales</taxon>
        <taxon>Micrococcaceae</taxon>
        <taxon>Crystallibacter</taxon>
    </lineage>
</organism>
<dbReference type="PROSITE" id="PS50846">
    <property type="entry name" value="HMA_2"/>
    <property type="match status" value="1"/>
</dbReference>
<dbReference type="GO" id="GO:0046872">
    <property type="term" value="F:metal ion binding"/>
    <property type="evidence" value="ECO:0007669"/>
    <property type="project" value="UniProtKB-KW"/>
</dbReference>
<dbReference type="KEGG" id="acry:AC20117_05530"/>
<reference evidence="3 4" key="1">
    <citation type="submission" date="2016-10" db="EMBL/GenBank/DDBJ databases">
        <authorList>
            <person name="de Groot N.N."/>
        </authorList>
    </citation>
    <scope>NUCLEOTIDE SEQUENCE [LARGE SCALE GENOMIC DNA]</scope>
    <source>
        <strain evidence="3 4">DSM 20117</strain>
    </source>
</reference>
<dbReference type="PROSITE" id="PS01047">
    <property type="entry name" value="HMA_1"/>
    <property type="match status" value="1"/>
</dbReference>
<name>A0A1H1DEH1_9MICC</name>